<keyword evidence="3" id="KW-1185">Reference proteome</keyword>
<comment type="caution">
    <text evidence="2">The sequence shown here is derived from an EMBL/GenBank/DDBJ whole genome shotgun (WGS) entry which is preliminary data.</text>
</comment>
<gene>
    <name evidence="2" type="ORF">HMPREF1062_02342</name>
</gene>
<evidence type="ECO:0000313" key="3">
    <source>
        <dbReference type="Proteomes" id="UP000003741"/>
    </source>
</evidence>
<name>I8VZS8_9BACE</name>
<dbReference type="EMBL" id="AGXG01000052">
    <property type="protein sequence ID" value="EIY31915.1"/>
    <property type="molecule type" value="Genomic_DNA"/>
</dbReference>
<keyword evidence="1" id="KW-1133">Transmembrane helix</keyword>
<feature type="transmembrane region" description="Helical" evidence="1">
    <location>
        <begin position="6"/>
        <end position="24"/>
    </location>
</feature>
<evidence type="ECO:0000313" key="2">
    <source>
        <dbReference type="EMBL" id="EIY31915.1"/>
    </source>
</evidence>
<keyword evidence="1" id="KW-0812">Transmembrane</keyword>
<accession>I8VZS8</accession>
<dbReference type="HOGENOM" id="CLU_3212219_0_0_10"/>
<dbReference type="Proteomes" id="UP000003741">
    <property type="component" value="Unassembled WGS sequence"/>
</dbReference>
<keyword evidence="1" id="KW-0472">Membrane</keyword>
<dbReference type="PATRIC" id="fig|997874.3.peg.2397"/>
<protein>
    <submittedName>
        <fullName evidence="2">Uncharacterized protein</fullName>
    </submittedName>
</protein>
<dbReference type="AlphaFoldDB" id="I8VZS8"/>
<sequence>MMIAFSYYFFIKLIFMGFCIRFIYNAKLPKIFRKRRIQITDKSN</sequence>
<reference evidence="2 3" key="1">
    <citation type="submission" date="2012-02" db="EMBL/GenBank/DDBJ databases">
        <title>The Genome Sequence of Bacteroides cellulosilyticus CL02T12C19.</title>
        <authorList>
            <consortium name="The Broad Institute Genome Sequencing Platform"/>
            <person name="Earl A."/>
            <person name="Ward D."/>
            <person name="Feldgarden M."/>
            <person name="Gevers D."/>
            <person name="Zitomersky N.L."/>
            <person name="Coyne M.J."/>
            <person name="Comstock L.E."/>
            <person name="Young S.K."/>
            <person name="Zeng Q."/>
            <person name="Gargeya S."/>
            <person name="Fitzgerald M."/>
            <person name="Haas B."/>
            <person name="Abouelleil A."/>
            <person name="Alvarado L."/>
            <person name="Arachchi H.M."/>
            <person name="Berlin A."/>
            <person name="Chapman S.B."/>
            <person name="Gearin G."/>
            <person name="Goldberg J."/>
            <person name="Griggs A."/>
            <person name="Gujja S."/>
            <person name="Hansen M."/>
            <person name="Heiman D."/>
            <person name="Howarth C."/>
            <person name="Larimer J."/>
            <person name="Lui A."/>
            <person name="MacDonald P.J.P."/>
            <person name="McCowen C."/>
            <person name="Montmayeur A."/>
            <person name="Murphy C."/>
            <person name="Neiman D."/>
            <person name="Pearson M."/>
            <person name="Priest M."/>
            <person name="Roberts A."/>
            <person name="Saif S."/>
            <person name="Shea T."/>
            <person name="Sisk P."/>
            <person name="Stolte C."/>
            <person name="Sykes S."/>
            <person name="Wortman J."/>
            <person name="Nusbaum C."/>
            <person name="Birren B."/>
        </authorList>
    </citation>
    <scope>NUCLEOTIDE SEQUENCE [LARGE SCALE GENOMIC DNA]</scope>
    <source>
        <strain evidence="2 3">CL02T12C19</strain>
    </source>
</reference>
<organism evidence="2 3">
    <name type="scientific">Bacteroides cellulosilyticus CL02T12C19</name>
    <dbReference type="NCBI Taxonomy" id="997874"/>
    <lineage>
        <taxon>Bacteria</taxon>
        <taxon>Pseudomonadati</taxon>
        <taxon>Bacteroidota</taxon>
        <taxon>Bacteroidia</taxon>
        <taxon>Bacteroidales</taxon>
        <taxon>Bacteroidaceae</taxon>
        <taxon>Bacteroides</taxon>
    </lineage>
</organism>
<proteinExistence type="predicted"/>
<evidence type="ECO:0000256" key="1">
    <source>
        <dbReference type="SAM" id="Phobius"/>
    </source>
</evidence>